<dbReference type="Pfam" id="PF04775">
    <property type="entry name" value="Bile_Hydr_Trans"/>
    <property type="match status" value="1"/>
</dbReference>
<dbReference type="InterPro" id="IPR006862">
    <property type="entry name" value="Thio_Ohase/aa_AcTrfase"/>
</dbReference>
<sequence>MNSLSLLGVFGYSKTVKKFCQILKTLNSNRGSARMNYITQKASRSAAPCAACTLWTFAGCERKVQAERRGRGLLPRTGALLVGAGWPRMAARIRVLPSPTCLYDEPVRVTIEGLPPLREVTVRAWLEDESGERFQSTAYYRAGGQGELDLSRCAALGGGSYEGLEPMGLLWSLAPQTPWKRLSKRDVLTPFVVTYEVYEGRGGAEAASRLLGSCRSERWFLAEGVRRVAVREGRLRATLFLPPGPGPFPALIDLYGSSGGLVEYRASLLASRGFVTLAVAYLAFEDLPALPEVIELDYFGEAVEFLQKQKQVKSTGIGVLGLSKGADLAIALATFSPAVRAAVCISGSGVNSFIPLQVKGLTIPLHPYDLRKCKTIGDSGILDFSEILDDPRDPATWPCRIPVEKSLSTFLILSGQDDRNLQSELFCREVVQRLRESGHHVEFCSYPGAGHLLEPPYLPLCQVSIYRPLQTPVLWGGEWREHAKAQEDVWQKILAFFRQHLSDPTIKSQL</sequence>
<evidence type="ECO:0000256" key="2">
    <source>
        <dbReference type="PIRSR" id="PIRSR016521-1"/>
    </source>
</evidence>
<dbReference type="PANTHER" id="PTHR10824:SF38">
    <property type="entry name" value="ACOT1 THIOESTERASE"/>
    <property type="match status" value="1"/>
</dbReference>
<dbReference type="OrthoDB" id="6347013at2759"/>
<feature type="active site" description="Charge relay system" evidence="2">
    <location>
        <position position="451"/>
    </location>
</feature>
<gene>
    <name evidence="6" type="primary">LOC110078999</name>
</gene>
<dbReference type="GeneID" id="110078999"/>
<name>A0A6J0TTB6_9SAUR</name>
<dbReference type="GO" id="GO:0006637">
    <property type="term" value="P:acyl-CoA metabolic process"/>
    <property type="evidence" value="ECO:0007669"/>
    <property type="project" value="InterPro"/>
</dbReference>
<dbReference type="PIRSF" id="PIRSF016521">
    <property type="entry name" value="Acyl-CoA_hydro"/>
    <property type="match status" value="1"/>
</dbReference>
<accession>A0A6J0TTB6</accession>
<dbReference type="Gene3D" id="3.40.50.1820">
    <property type="entry name" value="alpha/beta hydrolase"/>
    <property type="match status" value="1"/>
</dbReference>
<proteinExistence type="inferred from homology"/>
<reference evidence="5" key="1">
    <citation type="submission" date="2025-05" db="UniProtKB">
        <authorList>
            <consortium name="RefSeq"/>
        </authorList>
    </citation>
    <scope>NUCLEOTIDE SEQUENCE [LARGE SCALE GENOMIC DNA]</scope>
</reference>
<evidence type="ECO:0000256" key="1">
    <source>
        <dbReference type="ARBA" id="ARBA00006538"/>
    </source>
</evidence>
<dbReference type="RefSeq" id="XP_020649379.2">
    <property type="nucleotide sequence ID" value="XM_020793720.2"/>
</dbReference>
<dbReference type="InterPro" id="IPR029058">
    <property type="entry name" value="AB_hydrolase_fold"/>
</dbReference>
<feature type="active site" description="Charge relay system" evidence="2">
    <location>
        <position position="418"/>
    </location>
</feature>
<feature type="active site" description="Charge relay system" evidence="2">
    <location>
        <position position="323"/>
    </location>
</feature>
<dbReference type="Gene3D" id="2.60.40.2240">
    <property type="entry name" value="Acyl-CoA thioester hydrolase/BAAT N-terminal domain"/>
    <property type="match status" value="1"/>
</dbReference>
<evidence type="ECO:0000259" key="4">
    <source>
        <dbReference type="Pfam" id="PF08840"/>
    </source>
</evidence>
<dbReference type="Proteomes" id="UP001652642">
    <property type="component" value="Chromosome 1"/>
</dbReference>
<feature type="domain" description="Acyl-CoA thioester hydrolase/bile acid-CoA amino acid N-acetyltransferase" evidence="3">
    <location>
        <begin position="104"/>
        <end position="232"/>
    </location>
</feature>
<dbReference type="InterPro" id="IPR014940">
    <property type="entry name" value="BAAT_C"/>
</dbReference>
<dbReference type="KEGG" id="pvt:110078999"/>
<organism evidence="5 6">
    <name type="scientific">Pogona vitticeps</name>
    <name type="common">central bearded dragon</name>
    <dbReference type="NCBI Taxonomy" id="103695"/>
    <lineage>
        <taxon>Eukaryota</taxon>
        <taxon>Metazoa</taxon>
        <taxon>Chordata</taxon>
        <taxon>Craniata</taxon>
        <taxon>Vertebrata</taxon>
        <taxon>Euteleostomi</taxon>
        <taxon>Lepidosauria</taxon>
        <taxon>Squamata</taxon>
        <taxon>Bifurcata</taxon>
        <taxon>Unidentata</taxon>
        <taxon>Episquamata</taxon>
        <taxon>Toxicofera</taxon>
        <taxon>Iguania</taxon>
        <taxon>Acrodonta</taxon>
        <taxon>Agamidae</taxon>
        <taxon>Amphibolurinae</taxon>
        <taxon>Pogona</taxon>
    </lineage>
</organism>
<dbReference type="InParanoid" id="A0A6J0TTB6"/>
<dbReference type="InterPro" id="IPR016662">
    <property type="entry name" value="Acyl-CoA_thioEstase_long-chain"/>
</dbReference>
<dbReference type="Pfam" id="PF08840">
    <property type="entry name" value="BAAT_C"/>
    <property type="match status" value="1"/>
</dbReference>
<evidence type="ECO:0000259" key="3">
    <source>
        <dbReference type="Pfam" id="PF04775"/>
    </source>
</evidence>
<evidence type="ECO:0000313" key="5">
    <source>
        <dbReference type="Proteomes" id="UP001652642"/>
    </source>
</evidence>
<dbReference type="InterPro" id="IPR042490">
    <property type="entry name" value="Thio_Ohase/BAAT_N"/>
</dbReference>
<comment type="similarity">
    <text evidence="1">Belongs to the C/M/P thioester hydrolase family.</text>
</comment>
<dbReference type="PANTHER" id="PTHR10824">
    <property type="entry name" value="ACYL-COENZYME A THIOESTERASE-RELATED"/>
    <property type="match status" value="1"/>
</dbReference>
<evidence type="ECO:0000313" key="6">
    <source>
        <dbReference type="RefSeq" id="XP_020649379.2"/>
    </source>
</evidence>
<dbReference type="SUPFAM" id="SSF53474">
    <property type="entry name" value="alpha/beta-Hydrolases"/>
    <property type="match status" value="1"/>
</dbReference>
<keyword evidence="5" id="KW-1185">Reference proteome</keyword>
<dbReference type="GO" id="GO:0047617">
    <property type="term" value="F:fatty acyl-CoA hydrolase activity"/>
    <property type="evidence" value="ECO:0007669"/>
    <property type="project" value="TreeGrafter"/>
</dbReference>
<dbReference type="GO" id="GO:0006631">
    <property type="term" value="P:fatty acid metabolic process"/>
    <property type="evidence" value="ECO:0007669"/>
    <property type="project" value="TreeGrafter"/>
</dbReference>
<dbReference type="AlphaFoldDB" id="A0A6J0TTB6"/>
<feature type="domain" description="BAAT/Acyl-CoA thioester hydrolase C-terminal" evidence="4">
    <location>
        <begin position="294"/>
        <end position="502"/>
    </location>
</feature>
<reference evidence="6" key="2">
    <citation type="submission" date="2025-08" db="UniProtKB">
        <authorList>
            <consortium name="RefSeq"/>
        </authorList>
    </citation>
    <scope>IDENTIFICATION</scope>
</reference>
<protein>
    <submittedName>
        <fullName evidence="6">Peroxisomal succinyl-coenzyme A thioesterase-like</fullName>
    </submittedName>
</protein>